<dbReference type="SUPFAM" id="SSF69754">
    <property type="entry name" value="Ribosome binding protein Y (YfiA homologue)"/>
    <property type="match status" value="1"/>
</dbReference>
<dbReference type="InterPro" id="IPR036567">
    <property type="entry name" value="RHF-like"/>
</dbReference>
<sequence length="125" mass="14883">MNINFKRVDIILSEQQESRYLDKIQEICRFLKDFCPLGSGDLELGRTTVHHQGGDVFYAKARLNFPAKSFYVEKTAESIDAAFDIMKNRLDNEIRQYKDKLLAERRRGGRMRRLMKSFKFWDKLR</sequence>
<protein>
    <recommendedName>
        <fullName evidence="3">Ribosomal subunit interface protein</fullName>
    </recommendedName>
</protein>
<comment type="caution">
    <text evidence="1">The sequence shown here is derived from an EMBL/GenBank/DDBJ whole genome shotgun (WGS) entry which is preliminary data.</text>
</comment>
<evidence type="ECO:0008006" key="3">
    <source>
        <dbReference type="Google" id="ProtNLM"/>
    </source>
</evidence>
<accession>A0A1G1XVK0</accession>
<dbReference type="EMBL" id="MHIC01000035">
    <property type="protein sequence ID" value="OGY44099.1"/>
    <property type="molecule type" value="Genomic_DNA"/>
</dbReference>
<proteinExistence type="predicted"/>
<organism evidence="1 2">
    <name type="scientific">Candidatus Buchananbacteria bacterium RIFCSPHIGHO2_01_FULL_39_8</name>
    <dbReference type="NCBI Taxonomy" id="1797533"/>
    <lineage>
        <taxon>Bacteria</taxon>
        <taxon>Candidatus Buchananiibacteriota</taxon>
    </lineage>
</organism>
<evidence type="ECO:0000313" key="1">
    <source>
        <dbReference type="EMBL" id="OGY44099.1"/>
    </source>
</evidence>
<dbReference type="Gene3D" id="3.30.160.100">
    <property type="entry name" value="Ribosome hibernation promotion factor-like"/>
    <property type="match status" value="1"/>
</dbReference>
<name>A0A1G1XVK0_9BACT</name>
<dbReference type="Proteomes" id="UP000176241">
    <property type="component" value="Unassembled WGS sequence"/>
</dbReference>
<dbReference type="AlphaFoldDB" id="A0A1G1XVK0"/>
<dbReference type="STRING" id="1797533.A2731_02240"/>
<gene>
    <name evidence="1" type="ORF">A2731_02240</name>
</gene>
<reference evidence="1 2" key="1">
    <citation type="journal article" date="2016" name="Nat. Commun.">
        <title>Thousands of microbial genomes shed light on interconnected biogeochemical processes in an aquifer system.</title>
        <authorList>
            <person name="Anantharaman K."/>
            <person name="Brown C.T."/>
            <person name="Hug L.A."/>
            <person name="Sharon I."/>
            <person name="Castelle C.J."/>
            <person name="Probst A.J."/>
            <person name="Thomas B.C."/>
            <person name="Singh A."/>
            <person name="Wilkins M.J."/>
            <person name="Karaoz U."/>
            <person name="Brodie E.L."/>
            <person name="Williams K.H."/>
            <person name="Hubbard S.S."/>
            <person name="Banfield J.F."/>
        </authorList>
    </citation>
    <scope>NUCLEOTIDE SEQUENCE [LARGE SCALE GENOMIC DNA]</scope>
</reference>
<evidence type="ECO:0000313" key="2">
    <source>
        <dbReference type="Proteomes" id="UP000176241"/>
    </source>
</evidence>